<reference evidence="1 2" key="1">
    <citation type="submission" date="2022-05" db="EMBL/GenBank/DDBJ databases">
        <title>Flavobacterium sp., isolated from activated sludge.</title>
        <authorList>
            <person name="Ran Q."/>
        </authorList>
    </citation>
    <scope>NUCLEOTIDE SEQUENCE [LARGE SCALE GENOMIC DNA]</scope>
    <source>
        <strain evidence="1 2">HXWNR70</strain>
    </source>
</reference>
<dbReference type="Proteomes" id="UP001317191">
    <property type="component" value="Unassembled WGS sequence"/>
</dbReference>
<evidence type="ECO:0008006" key="3">
    <source>
        <dbReference type="Google" id="ProtNLM"/>
    </source>
</evidence>
<name>A0ABT0TR74_9FLAO</name>
<proteinExistence type="predicted"/>
<gene>
    <name evidence="1" type="ORF">NAT50_10900</name>
</gene>
<comment type="caution">
    <text evidence="1">The sequence shown here is derived from an EMBL/GenBank/DDBJ whole genome shotgun (WGS) entry which is preliminary data.</text>
</comment>
<keyword evidence="2" id="KW-1185">Reference proteome</keyword>
<evidence type="ECO:0000313" key="1">
    <source>
        <dbReference type="EMBL" id="MCL9809865.1"/>
    </source>
</evidence>
<dbReference type="EMBL" id="JAMLJM010000009">
    <property type="protein sequence ID" value="MCL9809865.1"/>
    <property type="molecule type" value="Genomic_DNA"/>
</dbReference>
<evidence type="ECO:0000313" key="2">
    <source>
        <dbReference type="Proteomes" id="UP001317191"/>
    </source>
</evidence>
<protein>
    <recommendedName>
        <fullName evidence="3">SEC-C domain-containing protein</fullName>
    </recommendedName>
</protein>
<sequence length="224" mass="26413">MQKLSLDKDLKEVLEMFPKLKLFEKDKKKFIRGEINIFDAADNYVDSFDIKVTVPRNYPYGFPSLFETGNKFEHIPDRHISEDGSCCVCPLQESDLVSQKGITIKDFFLKYVIPYLANQLYFDSEEEWANGDYEHGVDGILQYYKELFKLNDIEEVINLLSFFNTKKMNRNDDCYCGQKAKLKRCHIQTYNTIKNLSKVQIETDLFRLKNLSKRLAREQKNQKV</sequence>
<accession>A0ABT0TR74</accession>
<dbReference type="RefSeq" id="WP_250593260.1">
    <property type="nucleotide sequence ID" value="NZ_JAMLJM010000009.1"/>
</dbReference>
<organism evidence="1 2">
    <name type="scientific">Flavobacterium luminosum</name>
    <dbReference type="NCBI Taxonomy" id="2949086"/>
    <lineage>
        <taxon>Bacteria</taxon>
        <taxon>Pseudomonadati</taxon>
        <taxon>Bacteroidota</taxon>
        <taxon>Flavobacteriia</taxon>
        <taxon>Flavobacteriales</taxon>
        <taxon>Flavobacteriaceae</taxon>
        <taxon>Flavobacterium</taxon>
    </lineage>
</organism>